<dbReference type="OrthoDB" id="9795222at2"/>
<dbReference type="SMART" id="SM00635">
    <property type="entry name" value="BID_2"/>
    <property type="match status" value="4"/>
</dbReference>
<feature type="domain" description="F5/8 type C" evidence="1">
    <location>
        <begin position="868"/>
        <end position="1007"/>
    </location>
</feature>
<dbReference type="Pfam" id="PF02368">
    <property type="entry name" value="Big_2"/>
    <property type="match status" value="4"/>
</dbReference>
<evidence type="ECO:0000313" key="3">
    <source>
        <dbReference type="Proteomes" id="UP000282759"/>
    </source>
</evidence>
<dbReference type="PANTHER" id="PTHR31339">
    <property type="entry name" value="PECTIN LYASE-RELATED"/>
    <property type="match status" value="1"/>
</dbReference>
<dbReference type="InterPro" id="IPR008964">
    <property type="entry name" value="Invasin/intimin_cell_adhesion"/>
</dbReference>
<dbReference type="SUPFAM" id="SSF49785">
    <property type="entry name" value="Galactose-binding domain-like"/>
    <property type="match status" value="1"/>
</dbReference>
<reference evidence="2 3" key="1">
    <citation type="submission" date="2019-01" db="EMBL/GenBank/DDBJ databases">
        <authorList>
            <person name="Chen W.-M."/>
        </authorList>
    </citation>
    <scope>NUCLEOTIDE SEQUENCE [LARGE SCALE GENOMIC DNA]</scope>
    <source>
        <strain evidence="2 3">YBJ-36</strain>
    </source>
</reference>
<dbReference type="EMBL" id="SACK01000005">
    <property type="protein sequence ID" value="RVU00441.1"/>
    <property type="molecule type" value="Genomic_DNA"/>
</dbReference>
<dbReference type="InterPro" id="IPR026444">
    <property type="entry name" value="Secre_tail"/>
</dbReference>
<dbReference type="InterPro" id="IPR012334">
    <property type="entry name" value="Pectin_lyas_fold"/>
</dbReference>
<dbReference type="InterPro" id="IPR000421">
    <property type="entry name" value="FA58C"/>
</dbReference>
<dbReference type="InterPro" id="IPR051801">
    <property type="entry name" value="GH28_Enzymes"/>
</dbReference>
<comment type="caution">
    <text evidence="2">The sequence shown here is derived from an EMBL/GenBank/DDBJ whole genome shotgun (WGS) entry which is preliminary data.</text>
</comment>
<organism evidence="2 3">
    <name type="scientific">Mucilaginibacter limnophilus</name>
    <dbReference type="NCBI Taxonomy" id="1932778"/>
    <lineage>
        <taxon>Bacteria</taxon>
        <taxon>Pseudomonadati</taxon>
        <taxon>Bacteroidota</taxon>
        <taxon>Sphingobacteriia</taxon>
        <taxon>Sphingobacteriales</taxon>
        <taxon>Sphingobacteriaceae</taxon>
        <taxon>Mucilaginibacter</taxon>
    </lineage>
</organism>
<gene>
    <name evidence="2" type="ORF">EOD41_13265</name>
</gene>
<dbReference type="InterPro" id="IPR008979">
    <property type="entry name" value="Galactose-bd-like_sf"/>
</dbReference>
<dbReference type="Gene3D" id="2.160.20.10">
    <property type="entry name" value="Single-stranded right-handed beta-helix, Pectin lyase-like"/>
    <property type="match status" value="2"/>
</dbReference>
<dbReference type="SUPFAM" id="SSF49373">
    <property type="entry name" value="Invasin/intimin cell-adhesion fragments"/>
    <property type="match status" value="4"/>
</dbReference>
<sequence>MRERNLQHQGLHFIAFLLLLLLGFTHTTFSQDWKLIQPLYPTTGTFVSRFSVADYGATGDGVTDVTTIFQERLNALGALGGGTLFVPSGKYVIKGTLLIPKGITLRGEWQKPTKGQAINGTILMAYTGRGDENATPFITMETSAAVMDLSIWYPEQTADNITPYSPAIVFGRPNYFGNEYCNAKNITLVNAYSGVVFSRLNGGTCPVINGVYGTPLSRGIEIDNIVDVGRIDWVDFSPAYWAGSGLPGSPASGSAYANWIYQNGTGIVMRRNDWSYANYVTVDGYNKGFHAAPSIPSPGATPNGHNAYMTFKNCKTGIYMEVDNSVGIMFTKVKMENCETGIWAGPKTSGAIQFHSAAIDANDYAIKIEAGSTTRFMMQQSTVTRGKVAALGSTFNVSNNDFNNSAPQITVGTDARSIITGNRFKNTAKIENKSTFQSVIDHAPIGSVKLLPEFPEMVQETHKPARQVLYLVTDAPYNAKADGTTDNTTAIQTAINAAGGAGGGIVFLPPGKYKVLGNLSVPAGVELKGSSDVSTTPTGPGSIIEVYAGKGNASGTPFLKLAANSGIRGITFNYPEQMANLVPDFPAYPYLIQVTGANVYIINVGIRATYNGIDMFTYKCDNHYIDYLAGHAFNNAIKVGGGTANGKILNLQFNTIAYGAGSESKFGSWPNSPVGDNSAIYNYQFDKLNFLELGDTKNEILYNDFIYGAYKGLTLADDNGKGPSGLSMGLGLDGVRKSFNINNISDEGYDLINTQVVSIGDSTTRYISTGSNFKSQVTMYSSDYWGNPGRGINMESGTLNFQMANFQQPGQKDFAQIKNGAKLNIENSAIWPVKLGATGSEKRIAARGSVIDPTGIQEAAAALWENNLTNSWVLLPGGDLDRRDWTATASVNDQSARNMLDSASNRWQTGGSQTNGQYVIVDMKTVNTVTKIILDASGSPGDAPEGFEVYVSIDGTNWGQAVASGSGGGGDLTLIPIDSKKARYIKVVQTKSRSNWWTINEFRVFGKVDVSTIAITPATVTLELNATKQLTATLTPAKATNKKVTWSSNNTSIATVSETGVVTAKAGGKATITARSEDEDKTATMQVTVNGPVSVTGVTLNYATATLSVGMTQQLAATIAPANATDKKVTWRSDNEAVATVNANGLVTAISTGSATIMVTTANGAKTATSLITVTPAVNVADVVISPRDFELIRGNTQQMTIAITPNNATNKAVSYTTGNAAVATVSASGLVTAVGNGTTTITVTTADGAKTATTTITVNPVNVTSIAISPGQVRIEIGSTQQLTTTILPADADNKGVTWSSSNDRVATVSANGLLTGVSAGAAIVTATTNDGNINAVSFISVIPSLPDHDTPQDVVTYPNPVTDGQVKLKFSEAVNGDYIIRLTNMAGQVLNRSTIQVTNGAGVYLLTHRVVPGIYNLELTGSNTKKFVKQIIVR</sequence>
<proteinExistence type="predicted"/>
<dbReference type="PROSITE" id="PS50022">
    <property type="entry name" value="FA58C_3"/>
    <property type="match status" value="1"/>
</dbReference>
<keyword evidence="3" id="KW-1185">Reference proteome</keyword>
<dbReference type="InterPro" id="IPR024535">
    <property type="entry name" value="RHGA/B-epi-like_pectate_lyase"/>
</dbReference>
<dbReference type="SUPFAM" id="SSF51126">
    <property type="entry name" value="Pectin lyase-like"/>
    <property type="match status" value="2"/>
</dbReference>
<dbReference type="Gene3D" id="2.60.120.260">
    <property type="entry name" value="Galactose-binding domain-like"/>
    <property type="match status" value="1"/>
</dbReference>
<evidence type="ECO:0000259" key="1">
    <source>
        <dbReference type="PROSITE" id="PS50022"/>
    </source>
</evidence>
<dbReference type="InterPro" id="IPR003343">
    <property type="entry name" value="Big_2"/>
</dbReference>
<dbReference type="Pfam" id="PF12708">
    <property type="entry name" value="Pect-lyase_RHGA_epim"/>
    <property type="match status" value="2"/>
</dbReference>
<dbReference type="InterPro" id="IPR011050">
    <property type="entry name" value="Pectin_lyase_fold/virulence"/>
</dbReference>
<protein>
    <submittedName>
        <fullName evidence="2">T9SS type A sorting domain-containing protein</fullName>
    </submittedName>
</protein>
<evidence type="ECO:0000313" key="2">
    <source>
        <dbReference type="EMBL" id="RVU00441.1"/>
    </source>
</evidence>
<name>A0A3S2UNH4_9SPHI</name>
<dbReference type="PANTHER" id="PTHR31339:SF9">
    <property type="entry name" value="PLASMIN AND FIBRONECTIN-BINDING PROTEIN A"/>
    <property type="match status" value="1"/>
</dbReference>
<dbReference type="Proteomes" id="UP000282759">
    <property type="component" value="Unassembled WGS sequence"/>
</dbReference>
<dbReference type="Gene3D" id="2.60.40.1080">
    <property type="match status" value="4"/>
</dbReference>
<dbReference type="NCBIfam" id="TIGR04183">
    <property type="entry name" value="Por_Secre_tail"/>
    <property type="match status" value="1"/>
</dbReference>
<accession>A0A3S2UNH4</accession>
<dbReference type="Pfam" id="PF00754">
    <property type="entry name" value="F5_F8_type_C"/>
    <property type="match status" value="1"/>
</dbReference>